<protein>
    <submittedName>
        <fullName evidence="3">Putative pyrroloquinoline-quinone binding quinoprotein</fullName>
    </submittedName>
</protein>
<dbReference type="PANTHER" id="PTHR34512:SF30">
    <property type="entry name" value="OUTER MEMBRANE PROTEIN ASSEMBLY FACTOR BAMB"/>
    <property type="match status" value="1"/>
</dbReference>
<proteinExistence type="predicted"/>
<feature type="domain" description="Pyrrolo-quinoline quinone repeat" evidence="2">
    <location>
        <begin position="283"/>
        <end position="401"/>
    </location>
</feature>
<dbReference type="InterPro" id="IPR011047">
    <property type="entry name" value="Quinoprotein_ADH-like_sf"/>
</dbReference>
<comment type="caution">
    <text evidence="3">The sequence shown here is derived from an EMBL/GenBank/DDBJ whole genome shotgun (WGS) entry which is preliminary data.</text>
</comment>
<keyword evidence="1" id="KW-0472">Membrane</keyword>
<dbReference type="PANTHER" id="PTHR34512">
    <property type="entry name" value="CELL SURFACE PROTEIN"/>
    <property type="match status" value="1"/>
</dbReference>
<dbReference type="AlphaFoldDB" id="A0A318RIC9"/>
<name>A0A318RIC9_WILLI</name>
<gene>
    <name evidence="3" type="ORF">DFR67_111117</name>
</gene>
<feature type="transmembrane region" description="Helical" evidence="1">
    <location>
        <begin position="12"/>
        <end position="32"/>
    </location>
</feature>
<sequence>MLKGRSAPGIGIVVLTLSIAMVVCVGLIFSMGTPTTTADDFANGQLRSYQSEPTEQWSLDLTDMRTYGEGATPVVAGTLGDIWLIAYPSGLGTTYLAIDRRNGERLWDVPIDAGLGSCSINGQGELGCALTLAEQPDGFYLADLTSGELGQRSDIRHTRAVTGFGPDFLRVNDSGYQVSRNAPDGRQIWARTFAASAKVEVRDDVIAISASDGSKHIVDPATGIDRIGCDSCDMEIYPSGVALQFTGTDEQRVEFYRTDGTRTSVNDKQQLVSGTSVLPVTTGTGPAQVMQTQGTYAVFDPADAQRLWQITDPELSKVNTRPCGSVVVFALKDATRTAFDLRSGEQLGKFARPDLMNPAANVDYLSCVGQGGDIAVFGNGGELTAFDVRDGSVAWQRSIVGGQVEVVDGYLVLEEGTTLTVLAPS</sequence>
<keyword evidence="1" id="KW-1133">Transmembrane helix</keyword>
<dbReference type="EMBL" id="QJSP01000011">
    <property type="protein sequence ID" value="PYE15042.1"/>
    <property type="molecule type" value="Genomic_DNA"/>
</dbReference>
<evidence type="ECO:0000256" key="1">
    <source>
        <dbReference type="SAM" id="Phobius"/>
    </source>
</evidence>
<evidence type="ECO:0000313" key="4">
    <source>
        <dbReference type="Proteomes" id="UP000247591"/>
    </source>
</evidence>
<organism evidence="3 4">
    <name type="scientific">Williamsia limnetica</name>
    <dbReference type="NCBI Taxonomy" id="882452"/>
    <lineage>
        <taxon>Bacteria</taxon>
        <taxon>Bacillati</taxon>
        <taxon>Actinomycetota</taxon>
        <taxon>Actinomycetes</taxon>
        <taxon>Mycobacteriales</taxon>
        <taxon>Nocardiaceae</taxon>
        <taxon>Williamsia</taxon>
    </lineage>
</organism>
<dbReference type="Gene3D" id="2.130.10.10">
    <property type="entry name" value="YVTN repeat-like/Quinoprotein amine dehydrogenase"/>
    <property type="match status" value="2"/>
</dbReference>
<dbReference type="SUPFAM" id="SSF50998">
    <property type="entry name" value="Quinoprotein alcohol dehydrogenase-like"/>
    <property type="match status" value="1"/>
</dbReference>
<keyword evidence="1" id="KW-0812">Transmembrane</keyword>
<accession>A0A318RIC9</accession>
<evidence type="ECO:0000259" key="2">
    <source>
        <dbReference type="Pfam" id="PF13360"/>
    </source>
</evidence>
<keyword evidence="4" id="KW-1185">Reference proteome</keyword>
<reference evidence="3 4" key="1">
    <citation type="submission" date="2018-06" db="EMBL/GenBank/DDBJ databases">
        <title>Genomic Encyclopedia of Type Strains, Phase IV (KMG-IV): sequencing the most valuable type-strain genomes for metagenomic binning, comparative biology and taxonomic classification.</title>
        <authorList>
            <person name="Goeker M."/>
        </authorList>
    </citation>
    <scope>NUCLEOTIDE SEQUENCE [LARGE SCALE GENOMIC DNA]</scope>
    <source>
        <strain evidence="3 4">DSM 45521</strain>
    </source>
</reference>
<dbReference type="InterPro" id="IPR015943">
    <property type="entry name" value="WD40/YVTN_repeat-like_dom_sf"/>
</dbReference>
<dbReference type="Pfam" id="PF13360">
    <property type="entry name" value="PQQ_2"/>
    <property type="match status" value="1"/>
</dbReference>
<evidence type="ECO:0000313" key="3">
    <source>
        <dbReference type="EMBL" id="PYE15042.1"/>
    </source>
</evidence>
<dbReference type="InterPro" id="IPR002372">
    <property type="entry name" value="PQQ_rpt_dom"/>
</dbReference>
<dbReference type="Proteomes" id="UP000247591">
    <property type="component" value="Unassembled WGS sequence"/>
</dbReference>